<comment type="similarity">
    <text evidence="2">Belongs to the methyl-accepting chemotaxis (MCP) protein family.</text>
</comment>
<evidence type="ECO:0000256" key="2">
    <source>
        <dbReference type="ARBA" id="ARBA00029447"/>
    </source>
</evidence>
<evidence type="ECO:0000256" key="6">
    <source>
        <dbReference type="SAM" id="Phobius"/>
    </source>
</evidence>
<evidence type="ECO:0000313" key="9">
    <source>
        <dbReference type="EMBL" id="RQG99973.1"/>
    </source>
</evidence>
<reference evidence="9 10" key="1">
    <citation type="submission" date="2018-10" db="EMBL/GenBank/DDBJ databases">
        <title>Natrarchaeobius chitinivorans gen. nov., sp. nov., and Natrarchaeobius haloalkaliphilus sp. nov., alkaliphilic, chitin-utilizing haloarchaea from hypersaline alkaline lakes.</title>
        <authorList>
            <person name="Sorokin D.Y."/>
            <person name="Elcheninov A.G."/>
            <person name="Kostrikina N.A."/>
            <person name="Bale N.J."/>
            <person name="Sinninghe Damste J.S."/>
            <person name="Khijniak T.V."/>
            <person name="Kublanov I.V."/>
            <person name="Toshchakov S.V."/>
        </authorList>
    </citation>
    <scope>NUCLEOTIDE SEQUENCE [LARGE SCALE GENOMIC DNA]</scope>
    <source>
        <strain evidence="9 10">AArcht7</strain>
    </source>
</reference>
<feature type="coiled-coil region" evidence="4">
    <location>
        <begin position="607"/>
        <end position="666"/>
    </location>
</feature>
<feature type="coiled-coil region" evidence="4">
    <location>
        <begin position="349"/>
        <end position="393"/>
    </location>
</feature>
<dbReference type="PANTHER" id="PTHR32089">
    <property type="entry name" value="METHYL-ACCEPTING CHEMOTAXIS PROTEIN MCPB"/>
    <property type="match status" value="1"/>
</dbReference>
<comment type="caution">
    <text evidence="9">The sequence shown here is derived from an EMBL/GenBank/DDBJ whole genome shotgun (WGS) entry which is preliminary data.</text>
</comment>
<dbReference type="SMART" id="SM00304">
    <property type="entry name" value="HAMP"/>
    <property type="match status" value="2"/>
</dbReference>
<dbReference type="PROSITE" id="PS50111">
    <property type="entry name" value="CHEMOTAXIS_TRANSDUC_2"/>
    <property type="match status" value="1"/>
</dbReference>
<feature type="domain" description="HAMP" evidence="8">
    <location>
        <begin position="312"/>
        <end position="364"/>
    </location>
</feature>
<keyword evidence="6" id="KW-0472">Membrane</keyword>
<protein>
    <submittedName>
        <fullName evidence="9">HAMP domain-containing protein</fullName>
    </submittedName>
</protein>
<dbReference type="CDD" id="cd06225">
    <property type="entry name" value="HAMP"/>
    <property type="match status" value="1"/>
</dbReference>
<dbReference type="Gene3D" id="6.10.250.1910">
    <property type="match status" value="1"/>
</dbReference>
<dbReference type="PRINTS" id="PR00260">
    <property type="entry name" value="CHEMTRNSDUCR"/>
</dbReference>
<evidence type="ECO:0000313" key="10">
    <source>
        <dbReference type="Proteomes" id="UP000281431"/>
    </source>
</evidence>
<feature type="compositionally biased region" description="Acidic residues" evidence="5">
    <location>
        <begin position="755"/>
        <end position="777"/>
    </location>
</feature>
<feature type="region of interest" description="Disordered" evidence="5">
    <location>
        <begin position="700"/>
        <end position="726"/>
    </location>
</feature>
<dbReference type="PANTHER" id="PTHR32089:SF112">
    <property type="entry name" value="LYSOZYME-LIKE PROTEIN-RELATED"/>
    <property type="match status" value="1"/>
</dbReference>
<keyword evidence="6" id="KW-0812">Transmembrane</keyword>
<evidence type="ECO:0000256" key="5">
    <source>
        <dbReference type="SAM" id="MobiDB-lite"/>
    </source>
</evidence>
<dbReference type="OrthoDB" id="8523at2157"/>
<keyword evidence="10" id="KW-1185">Reference proteome</keyword>
<feature type="domain" description="Methyl-accepting transducer" evidence="7">
    <location>
        <begin position="457"/>
        <end position="695"/>
    </location>
</feature>
<keyword evidence="1 3" id="KW-0807">Transducer</keyword>
<dbReference type="AlphaFoldDB" id="A0A3N6M8E8"/>
<evidence type="ECO:0000256" key="3">
    <source>
        <dbReference type="PROSITE-ProRule" id="PRU00284"/>
    </source>
</evidence>
<feature type="transmembrane region" description="Helical" evidence="6">
    <location>
        <begin position="40"/>
        <end position="61"/>
    </location>
</feature>
<dbReference type="SMART" id="SM00283">
    <property type="entry name" value="MA"/>
    <property type="match status" value="1"/>
</dbReference>
<sequence>MSDEPTREESERSGESSGNRSIGSYLVPGVIRRRLIAKTLVAIVAILLLTAAISVFFYVGISDQLEGQVDDQVEQTTELHANVLDTWLNDRELELEDISRDDVLTTGDSDEISRYLEGQAYTGEFSELYLVDRETGEVIGSSSDDAVGEDMLDRMGQDLGSPPSFMTTEQYTNFEGDEAIAIGQQRIILDEHLLIGEVDAHDPGPNLPQGIDGANTVVVTQDGEPIFGDESVDSSVIEPGVEGIAKVSHDGSLYSYIPSYRYSSYAGEDVYVVTRTPEDVAFAVRDEVQLSFIVTIVLTGFVFVAVGLVGGRSVSSELTRLRNRAQTMEEGDLSVDLETGRVDEIGSLYDSFAAMRDSLREQIREAQAAREESEAERERVQRINDQLERAAHEYGAAMGAAADGDLAVRADTEVENETMREIGEDFNEMLDEIEATVADLQAFATQVAIASEQVTASSEEVHSASEQISDSVQEISAGAERQNASLQQATSEMSTLSTTTEEIAASSNEVADLAARTANTGEAGREAAQDAIESMTETETEAERAVEEIRALESEVGQIDDLIERIQQIAEQTNMLALNANIEASRSASGQDGDGFGAVAQEIKELSNDAKVAANQVESRLESIREQTVRSAEEVEETSARLETASEQVEEAVEALEEIASFATETNTGVQEISAASEEQAATTQEVVAIVDEAATISEETTAEAESVAAATEEQTTALTEVSGSASQLSQQATQLSQALDHFETDVDNDGGIVGDDEFELEADERDESAVDGDGEADAAAKQDGETDSSQSDDPLEEPVAMPADESTATDDERTDSTDADSSEPASVDEDDANVFEFHDDEADDS</sequence>
<keyword evidence="6" id="KW-1133">Transmembrane helix</keyword>
<evidence type="ECO:0000256" key="4">
    <source>
        <dbReference type="SAM" id="Coils"/>
    </source>
</evidence>
<dbReference type="GO" id="GO:0004888">
    <property type="term" value="F:transmembrane signaling receptor activity"/>
    <property type="evidence" value="ECO:0007669"/>
    <property type="project" value="InterPro"/>
</dbReference>
<feature type="domain" description="HAMP" evidence="8">
    <location>
        <begin position="385"/>
        <end position="438"/>
    </location>
</feature>
<dbReference type="Pfam" id="PF00672">
    <property type="entry name" value="HAMP"/>
    <property type="match status" value="1"/>
</dbReference>
<proteinExistence type="inferred from homology"/>
<dbReference type="Pfam" id="PF00015">
    <property type="entry name" value="MCPsignal"/>
    <property type="match status" value="1"/>
</dbReference>
<dbReference type="EMBL" id="REFZ01000007">
    <property type="protein sequence ID" value="RQG99973.1"/>
    <property type="molecule type" value="Genomic_DNA"/>
</dbReference>
<evidence type="ECO:0000259" key="8">
    <source>
        <dbReference type="PROSITE" id="PS50885"/>
    </source>
</evidence>
<evidence type="ECO:0000256" key="1">
    <source>
        <dbReference type="ARBA" id="ARBA00023224"/>
    </source>
</evidence>
<dbReference type="SUPFAM" id="SSF158472">
    <property type="entry name" value="HAMP domain-like"/>
    <property type="match status" value="1"/>
</dbReference>
<dbReference type="GO" id="GO:0007165">
    <property type="term" value="P:signal transduction"/>
    <property type="evidence" value="ECO:0007669"/>
    <property type="project" value="UniProtKB-KW"/>
</dbReference>
<dbReference type="InterPro" id="IPR003660">
    <property type="entry name" value="HAMP_dom"/>
</dbReference>
<dbReference type="GO" id="GO:0016020">
    <property type="term" value="C:membrane"/>
    <property type="evidence" value="ECO:0007669"/>
    <property type="project" value="InterPro"/>
</dbReference>
<dbReference type="Gene3D" id="1.10.287.950">
    <property type="entry name" value="Methyl-accepting chemotaxis protein"/>
    <property type="match status" value="1"/>
</dbReference>
<keyword evidence="4" id="KW-0175">Coiled coil</keyword>
<evidence type="ECO:0000259" key="7">
    <source>
        <dbReference type="PROSITE" id="PS50111"/>
    </source>
</evidence>
<organism evidence="9 10">
    <name type="scientific">Natrarchaeobius chitinivorans</name>
    <dbReference type="NCBI Taxonomy" id="1679083"/>
    <lineage>
        <taxon>Archaea</taxon>
        <taxon>Methanobacteriati</taxon>
        <taxon>Methanobacteriota</taxon>
        <taxon>Stenosarchaea group</taxon>
        <taxon>Halobacteria</taxon>
        <taxon>Halobacteriales</taxon>
        <taxon>Natrialbaceae</taxon>
        <taxon>Natrarchaeobius</taxon>
    </lineage>
</organism>
<dbReference type="SUPFAM" id="SSF58104">
    <property type="entry name" value="Methyl-accepting chemotaxis protein (MCP) signaling domain"/>
    <property type="match status" value="2"/>
</dbReference>
<feature type="coiled-coil region" evidence="4">
    <location>
        <begin position="525"/>
        <end position="572"/>
    </location>
</feature>
<dbReference type="Proteomes" id="UP000281431">
    <property type="component" value="Unassembled WGS sequence"/>
</dbReference>
<feature type="compositionally biased region" description="Acidic residues" evidence="5">
    <location>
        <begin position="818"/>
        <end position="846"/>
    </location>
</feature>
<dbReference type="PROSITE" id="PS50885">
    <property type="entry name" value="HAMP"/>
    <property type="match status" value="2"/>
</dbReference>
<accession>A0A3N6M8E8</accession>
<dbReference type="InterPro" id="IPR004090">
    <property type="entry name" value="Chemotax_Me-accpt_rcpt"/>
</dbReference>
<feature type="region of interest" description="Disordered" evidence="5">
    <location>
        <begin position="745"/>
        <end position="846"/>
    </location>
</feature>
<name>A0A3N6M8E8_NATCH</name>
<dbReference type="GO" id="GO:0006935">
    <property type="term" value="P:chemotaxis"/>
    <property type="evidence" value="ECO:0007669"/>
    <property type="project" value="InterPro"/>
</dbReference>
<dbReference type="InterPro" id="IPR004089">
    <property type="entry name" value="MCPsignal_dom"/>
</dbReference>
<gene>
    <name evidence="9" type="ORF">EA472_12170</name>
</gene>